<feature type="signal peptide" evidence="1">
    <location>
        <begin position="1"/>
        <end position="22"/>
    </location>
</feature>
<keyword evidence="1" id="KW-0732">Signal</keyword>
<dbReference type="STRING" id="1409788.NC99_32710"/>
<dbReference type="Proteomes" id="UP000036958">
    <property type="component" value="Unassembled WGS sequence"/>
</dbReference>
<dbReference type="OrthoDB" id="1116368at2"/>
<gene>
    <name evidence="2" type="ORF">NC99_32710</name>
</gene>
<name>A0A0L8V6S0_9BACT</name>
<protein>
    <submittedName>
        <fullName evidence="2">Uncharacterized protein</fullName>
    </submittedName>
</protein>
<sequence>MNKRSSLFLLLVLLVLSLSTLAQDSKEHVFYQVETTDGSVFKGRLVYEDETSLKLESETLGEITIPRVNVVRIKTLGSYKKVGTAYWAEYPQDTRYFWAPTGYGLRKAEGYYQNVWIYFNQIVYGVSDHFSIGLGTIPLVLFFGESTPVWITPKVSFELEEDKVSLGFGGLFGAVLGEDIGFGILYGVTTFGSRQKNISFGMGWGYADEDFASSPVFNVSALYRLGPKGYLLSENYYFPGDSAFGLLSLGGRSLLGKVGLDYGGVIPLGEDTGVNIIPWLGVTVPF</sequence>
<organism evidence="2 3">
    <name type="scientific">Sunxiuqinia dokdonensis</name>
    <dbReference type="NCBI Taxonomy" id="1409788"/>
    <lineage>
        <taxon>Bacteria</taxon>
        <taxon>Pseudomonadati</taxon>
        <taxon>Bacteroidota</taxon>
        <taxon>Bacteroidia</taxon>
        <taxon>Marinilabiliales</taxon>
        <taxon>Prolixibacteraceae</taxon>
        <taxon>Sunxiuqinia</taxon>
    </lineage>
</organism>
<evidence type="ECO:0000313" key="3">
    <source>
        <dbReference type="Proteomes" id="UP000036958"/>
    </source>
</evidence>
<evidence type="ECO:0000313" key="2">
    <source>
        <dbReference type="EMBL" id="KOH43912.1"/>
    </source>
</evidence>
<reference evidence="3" key="1">
    <citation type="submission" date="2015-07" db="EMBL/GenBank/DDBJ databases">
        <title>Genome sequencing of Sunxiuqinia dokdonensis strain SK.</title>
        <authorList>
            <person name="Ahn S."/>
            <person name="Kim B.-C."/>
        </authorList>
    </citation>
    <scope>NUCLEOTIDE SEQUENCE [LARGE SCALE GENOMIC DNA]</scope>
    <source>
        <strain evidence="3">SK</strain>
    </source>
</reference>
<evidence type="ECO:0000256" key="1">
    <source>
        <dbReference type="SAM" id="SignalP"/>
    </source>
</evidence>
<comment type="caution">
    <text evidence="2">The sequence shown here is derived from an EMBL/GenBank/DDBJ whole genome shotgun (WGS) entry which is preliminary data.</text>
</comment>
<dbReference type="RefSeq" id="WP_053185332.1">
    <property type="nucleotide sequence ID" value="NZ_LGIA01000175.1"/>
</dbReference>
<accession>A0A0L8V6S0</accession>
<proteinExistence type="predicted"/>
<dbReference type="EMBL" id="LGIA01000175">
    <property type="protein sequence ID" value="KOH43912.1"/>
    <property type="molecule type" value="Genomic_DNA"/>
</dbReference>
<keyword evidence="3" id="KW-1185">Reference proteome</keyword>
<feature type="chain" id="PRO_5005591421" evidence="1">
    <location>
        <begin position="23"/>
        <end position="286"/>
    </location>
</feature>
<dbReference type="AlphaFoldDB" id="A0A0L8V6S0"/>